<dbReference type="Proteomes" id="UP000663891">
    <property type="component" value="Unassembled WGS sequence"/>
</dbReference>
<evidence type="ECO:0000313" key="2">
    <source>
        <dbReference type="EMBL" id="CAF1237719.1"/>
    </source>
</evidence>
<protein>
    <submittedName>
        <fullName evidence="2">Uncharacterized protein</fullName>
    </submittedName>
</protein>
<evidence type="ECO:0000313" key="3">
    <source>
        <dbReference type="EMBL" id="CAF3526694.1"/>
    </source>
</evidence>
<accession>A0A814Z3R2</accession>
<reference evidence="2" key="1">
    <citation type="submission" date="2021-02" db="EMBL/GenBank/DDBJ databases">
        <authorList>
            <person name="Nowell W R."/>
        </authorList>
    </citation>
    <scope>NUCLEOTIDE SEQUENCE</scope>
</reference>
<comment type="caution">
    <text evidence="2">The sequence shown here is derived from an EMBL/GenBank/DDBJ whole genome shotgun (WGS) entry which is preliminary data.</text>
</comment>
<dbReference type="EMBL" id="CAJNON010000391">
    <property type="protein sequence ID" value="CAF1237719.1"/>
    <property type="molecule type" value="Genomic_DNA"/>
</dbReference>
<dbReference type="AlphaFoldDB" id="A0A814Z3R2"/>
<dbReference type="Proteomes" id="UP000663881">
    <property type="component" value="Unassembled WGS sequence"/>
</dbReference>
<feature type="chain" id="PRO_5035603981" evidence="1">
    <location>
        <begin position="21"/>
        <end position="298"/>
    </location>
</feature>
<proteinExistence type="predicted"/>
<organism evidence="2 4">
    <name type="scientific">Adineta steineri</name>
    <dbReference type="NCBI Taxonomy" id="433720"/>
    <lineage>
        <taxon>Eukaryota</taxon>
        <taxon>Metazoa</taxon>
        <taxon>Spiralia</taxon>
        <taxon>Gnathifera</taxon>
        <taxon>Rotifera</taxon>
        <taxon>Eurotatoria</taxon>
        <taxon>Bdelloidea</taxon>
        <taxon>Adinetida</taxon>
        <taxon>Adinetidae</taxon>
        <taxon>Adineta</taxon>
    </lineage>
</organism>
<gene>
    <name evidence="3" type="ORF">OKA104_LOCUS2891</name>
    <name evidence="2" type="ORF">VCS650_LOCUS27611</name>
</gene>
<dbReference type="OrthoDB" id="9984199at2759"/>
<sequence length="298" mass="34668">MISLVYILILFSWIQDFGNAQTSIRESMIPFSQSNKNISFKQNYHRLQEHLCIFDCTFTIPFNESLVIPSNCQEALTTKPCEVDIIVELSMKRTTFAFLNKTNDSLINGLETNTFSVELVNFEFEKNLITDILAYKCSHGDKCEWNYIQKKIPKVISMNYQPLFDSLSPLIYDKNLVSNVSHCHSWNELVNCQIGVCEYMQTLDHSSLTLPSIRQCSIADRPSIYFGQYQYIPDPMKYTFDYLYFTCNKNQCNSPSNERAIKYLIGYSNHKNISVMKKGHFYVVFSFYLIIVVSIKMI</sequence>
<evidence type="ECO:0000313" key="4">
    <source>
        <dbReference type="Proteomes" id="UP000663891"/>
    </source>
</evidence>
<feature type="signal peptide" evidence="1">
    <location>
        <begin position="1"/>
        <end position="20"/>
    </location>
</feature>
<dbReference type="EMBL" id="CAJOAY010000081">
    <property type="protein sequence ID" value="CAF3526694.1"/>
    <property type="molecule type" value="Genomic_DNA"/>
</dbReference>
<name>A0A814Z3R2_9BILA</name>
<evidence type="ECO:0000256" key="1">
    <source>
        <dbReference type="SAM" id="SignalP"/>
    </source>
</evidence>
<keyword evidence="1" id="KW-0732">Signal</keyword>